<evidence type="ECO:0000256" key="9">
    <source>
        <dbReference type="SAM" id="Phobius"/>
    </source>
</evidence>
<dbReference type="InterPro" id="IPR011051">
    <property type="entry name" value="RmlC_Cupin_sf"/>
</dbReference>
<keyword evidence="3" id="KW-0813">Transport</keyword>
<feature type="transmembrane region" description="Helical" evidence="9">
    <location>
        <begin position="529"/>
        <end position="553"/>
    </location>
</feature>
<dbReference type="InterPro" id="IPR020846">
    <property type="entry name" value="MFS_dom"/>
</dbReference>
<feature type="transmembrane region" description="Helical" evidence="9">
    <location>
        <begin position="732"/>
        <end position="753"/>
    </location>
</feature>
<sequence length="878" mass="96763">MGIPLSAFPPGVRSTYVLDQLEGERIAIPGSSSVLRIIASAKETDGRIAVFYRAAVPTDSSISCSHREAYLAVVATKGSLRIWIGDTCRDLHPGDFAFVPPGTIYGYQPLAPYTEILALTTPGNQMDLYRALGEEYTGILATTHDDLDAPKDLTSAFDVQIEDDWQPPVLSAWLETDNCLPRSVEAYFLRANTGPQWMFGGVLARPFVTAAQCNGKFSISTLESSSAYPERPFFDRYMSFTSVDHCFCVMEGLFRVKLKGDSDWTVVREGQTMVVQARQFFTADIAIFVRQRAVPRPVNANSDRTKRPQLGRENSEMWTENPRWHLSLYPLYPAGGCKGRDGTADKQPNGRATSERIRDDGNPVSQEGALCNYKRRSVHHVDQVTRAEHALHDQANLLPRRQLILAFATLSITMLIVAIDQNGISVALPTIAADLHAEDTISWAGTASLLANTTFQMLYGRLSDIFGRKTVYLAAIAFLSVGDLLCGLSRSAVMFYVFRAVAGIGGGGIMNLSMIIVSDIVTLEQRGKYQGIIGSMVGLGNVIGPFMVAALIKRTSWRVFFWMLSPLGALTACSTYFYLPSKSRTAGFKESVKQIDWMGSLVSSAGVILLLIPITGGGAYFSWNSPMLISMLAVGFVAFLSFVVWEWKLARLPMMPVEIFSNPVVVVMLAQSFLFGSVYQAYLYYVPLYLQNAHQFSVMTSALLYIPLVIAQSVISTLSGQYISRRKRYREVIVFRFGIWTFPGAIVVILTLVGTGVGCTVQPTLVALQAHSSKYRRAVIISNRNFFRSAGGACGLAVSAALLQSRLQATLPQEYKYLSQSTYALPDSEVRHVSAVLDAYMSASHSVFILQVPMIGLCFLCTAFIRDRGLEPLEDHDR</sequence>
<feature type="transmembrane region" description="Helical" evidence="9">
    <location>
        <begin position="627"/>
        <end position="647"/>
    </location>
</feature>
<dbReference type="PROSITE" id="PS50850">
    <property type="entry name" value="MFS"/>
    <property type="match status" value="1"/>
</dbReference>
<feature type="domain" description="Major facilitator superfamily (MFS) profile" evidence="10">
    <location>
        <begin position="406"/>
        <end position="878"/>
    </location>
</feature>
<dbReference type="OrthoDB" id="10021397at2759"/>
<dbReference type="GO" id="GO:0005886">
    <property type="term" value="C:plasma membrane"/>
    <property type="evidence" value="ECO:0007669"/>
    <property type="project" value="TreeGrafter"/>
</dbReference>
<feature type="transmembrane region" description="Helical" evidence="9">
    <location>
        <begin position="847"/>
        <end position="865"/>
    </location>
</feature>
<evidence type="ECO:0000256" key="3">
    <source>
        <dbReference type="ARBA" id="ARBA00022448"/>
    </source>
</evidence>
<evidence type="ECO:0000256" key="1">
    <source>
        <dbReference type="ARBA" id="ARBA00004127"/>
    </source>
</evidence>
<evidence type="ECO:0000256" key="6">
    <source>
        <dbReference type="ARBA" id="ARBA00023136"/>
    </source>
</evidence>
<keyword evidence="5 9" id="KW-1133">Transmembrane helix</keyword>
<feature type="transmembrane region" description="Helical" evidence="9">
    <location>
        <begin position="471"/>
        <end position="490"/>
    </location>
</feature>
<proteinExistence type="inferred from homology"/>
<dbReference type="FunFam" id="1.20.1720.10:FF:000013">
    <property type="entry name" value="Related to multidrug resistance proteins"/>
    <property type="match status" value="1"/>
</dbReference>
<dbReference type="Gene3D" id="1.20.1250.20">
    <property type="entry name" value="MFS general substrate transporter like domains"/>
    <property type="match status" value="2"/>
</dbReference>
<dbReference type="GO" id="GO:0046943">
    <property type="term" value="F:carboxylic acid transmembrane transporter activity"/>
    <property type="evidence" value="ECO:0007669"/>
    <property type="project" value="UniProtKB-ARBA"/>
</dbReference>
<keyword evidence="6 9" id="KW-0472">Membrane</keyword>
<name>A0A0P7BMD8_9HYPO</name>
<dbReference type="Proteomes" id="UP000050424">
    <property type="component" value="Unassembled WGS sequence"/>
</dbReference>
<evidence type="ECO:0000256" key="2">
    <source>
        <dbReference type="ARBA" id="ARBA00008335"/>
    </source>
</evidence>
<comment type="subcellular location">
    <subcellularLocation>
        <location evidence="1">Endomembrane system</location>
        <topology evidence="1">Multi-pass membrane protein</topology>
    </subcellularLocation>
</comment>
<evidence type="ECO:0000256" key="5">
    <source>
        <dbReference type="ARBA" id="ARBA00022989"/>
    </source>
</evidence>
<evidence type="ECO:0000259" key="10">
    <source>
        <dbReference type="PROSITE" id="PS50850"/>
    </source>
</evidence>
<feature type="transmembrane region" description="Helical" evidence="9">
    <location>
        <begin position="659"/>
        <end position="682"/>
    </location>
</feature>
<dbReference type="SUPFAM" id="SSF51182">
    <property type="entry name" value="RmlC-like cupins"/>
    <property type="match status" value="1"/>
</dbReference>
<dbReference type="InterPro" id="IPR011701">
    <property type="entry name" value="MFS"/>
</dbReference>
<dbReference type="PANTHER" id="PTHR23501:SF78">
    <property type="entry name" value="MAJOR FACILITATOR SUPERFAMILY (MFS) PROFILE DOMAIN-CONTAINING PROTEIN-RELATED"/>
    <property type="match status" value="1"/>
</dbReference>
<evidence type="ECO:0000256" key="7">
    <source>
        <dbReference type="ARBA" id="ARBA00023180"/>
    </source>
</evidence>
<protein>
    <recommendedName>
        <fullName evidence="10">Major facilitator superfamily (MFS) profile domain-containing protein</fullName>
    </recommendedName>
</protein>
<feature type="transmembrane region" description="Helical" evidence="9">
    <location>
        <begin position="600"/>
        <end position="621"/>
    </location>
</feature>
<organism evidence="11 12">
    <name type="scientific">Neonectria ditissima</name>
    <dbReference type="NCBI Taxonomy" id="78410"/>
    <lineage>
        <taxon>Eukaryota</taxon>
        <taxon>Fungi</taxon>
        <taxon>Dikarya</taxon>
        <taxon>Ascomycota</taxon>
        <taxon>Pezizomycotina</taxon>
        <taxon>Sordariomycetes</taxon>
        <taxon>Hypocreomycetidae</taxon>
        <taxon>Hypocreales</taxon>
        <taxon>Nectriaceae</taxon>
        <taxon>Neonectria</taxon>
    </lineage>
</organism>
<keyword evidence="12" id="KW-1185">Reference proteome</keyword>
<dbReference type="Pfam" id="PF07690">
    <property type="entry name" value="MFS_1"/>
    <property type="match status" value="1"/>
</dbReference>
<feature type="transmembrane region" description="Helical" evidence="9">
    <location>
        <begin position="496"/>
        <end position="517"/>
    </location>
</feature>
<dbReference type="EMBL" id="LKCW01000065">
    <property type="protein sequence ID" value="KPM41409.1"/>
    <property type="molecule type" value="Genomic_DNA"/>
</dbReference>
<keyword evidence="7" id="KW-0325">Glycoprotein</keyword>
<evidence type="ECO:0000256" key="4">
    <source>
        <dbReference type="ARBA" id="ARBA00022692"/>
    </source>
</evidence>
<dbReference type="PANTHER" id="PTHR23501">
    <property type="entry name" value="MAJOR FACILITATOR SUPERFAMILY"/>
    <property type="match status" value="1"/>
</dbReference>
<feature type="transmembrane region" description="Helical" evidence="9">
    <location>
        <begin position="702"/>
        <end position="720"/>
    </location>
</feature>
<dbReference type="Gene3D" id="2.60.120.10">
    <property type="entry name" value="Jelly Rolls"/>
    <property type="match status" value="2"/>
</dbReference>
<comment type="caution">
    <text evidence="11">The sequence shown here is derived from an EMBL/GenBank/DDBJ whole genome shotgun (WGS) entry which is preliminary data.</text>
</comment>
<evidence type="ECO:0000256" key="8">
    <source>
        <dbReference type="SAM" id="MobiDB-lite"/>
    </source>
</evidence>
<reference evidence="11 12" key="1">
    <citation type="submission" date="2015-09" db="EMBL/GenBank/DDBJ databases">
        <title>Draft genome of a European isolate of the apple canker pathogen Neonectria ditissima.</title>
        <authorList>
            <person name="Gomez-Cortecero A."/>
            <person name="Harrison R.J."/>
            <person name="Armitage A.D."/>
        </authorList>
    </citation>
    <scope>NUCLEOTIDE SEQUENCE [LARGE SCALE GENOMIC DNA]</scope>
    <source>
        <strain evidence="11 12">R09/05</strain>
    </source>
</reference>
<dbReference type="InterPro" id="IPR036259">
    <property type="entry name" value="MFS_trans_sf"/>
</dbReference>
<keyword evidence="4 9" id="KW-0812">Transmembrane</keyword>
<dbReference type="SUPFAM" id="SSF103473">
    <property type="entry name" value="MFS general substrate transporter"/>
    <property type="match status" value="1"/>
</dbReference>
<dbReference type="PRINTS" id="PR01036">
    <property type="entry name" value="TCRTETB"/>
</dbReference>
<gene>
    <name evidence="11" type="ORF">AK830_g5130</name>
</gene>
<dbReference type="AlphaFoldDB" id="A0A0P7BMD8"/>
<evidence type="ECO:0000313" key="12">
    <source>
        <dbReference type="Proteomes" id="UP000050424"/>
    </source>
</evidence>
<feature type="region of interest" description="Disordered" evidence="8">
    <location>
        <begin position="339"/>
        <end position="366"/>
    </location>
</feature>
<dbReference type="GO" id="GO:0012505">
    <property type="term" value="C:endomembrane system"/>
    <property type="evidence" value="ECO:0007669"/>
    <property type="project" value="UniProtKB-SubCell"/>
</dbReference>
<dbReference type="InterPro" id="IPR014710">
    <property type="entry name" value="RmlC-like_jellyroll"/>
</dbReference>
<dbReference type="CDD" id="cd02215">
    <property type="entry name" value="cupin_QDO_N_C"/>
    <property type="match status" value="1"/>
</dbReference>
<accession>A0A0P7BMD8</accession>
<evidence type="ECO:0000313" key="11">
    <source>
        <dbReference type="EMBL" id="KPM41409.1"/>
    </source>
</evidence>
<comment type="similarity">
    <text evidence="2">Belongs to the major facilitator superfamily.</text>
</comment>
<feature type="transmembrane region" description="Helical" evidence="9">
    <location>
        <begin position="559"/>
        <end position="579"/>
    </location>
</feature>
<dbReference type="FunFam" id="1.20.1250.20:FF:000436">
    <property type="entry name" value="MFS transporter, putative"/>
    <property type="match status" value="1"/>
</dbReference>